<dbReference type="PRINTS" id="PR00397">
    <property type="entry name" value="SIROHAEM"/>
</dbReference>
<protein>
    <submittedName>
        <fullName evidence="8">Precorrin-3B synthase</fullName>
    </submittedName>
</protein>
<dbReference type="Gene3D" id="3.90.480.10">
    <property type="entry name" value="Sulfite Reductase Hemoprotein,Domain 2"/>
    <property type="match status" value="1"/>
</dbReference>
<evidence type="ECO:0000256" key="4">
    <source>
        <dbReference type="ARBA" id="ARBA00023002"/>
    </source>
</evidence>
<dbReference type="Proteomes" id="UP001596292">
    <property type="component" value="Unassembled WGS sequence"/>
</dbReference>
<comment type="caution">
    <text evidence="8">The sequence shown here is derived from an EMBL/GenBank/DDBJ whole genome shotgun (WGS) entry which is preliminary data.</text>
</comment>
<evidence type="ECO:0000256" key="3">
    <source>
        <dbReference type="ARBA" id="ARBA00022723"/>
    </source>
</evidence>
<dbReference type="InterPro" id="IPR006066">
    <property type="entry name" value="NO2/SO3_Rdtase_FeS/sirohaem_BS"/>
</dbReference>
<evidence type="ECO:0000313" key="8">
    <source>
        <dbReference type="EMBL" id="MFC6788559.1"/>
    </source>
</evidence>
<dbReference type="PROSITE" id="PS00365">
    <property type="entry name" value="NIR_SIR"/>
    <property type="match status" value="1"/>
</dbReference>
<dbReference type="InterPro" id="IPR051329">
    <property type="entry name" value="NIR_SIR_4Fe-4S"/>
</dbReference>
<evidence type="ECO:0000256" key="1">
    <source>
        <dbReference type="ARBA" id="ARBA00022485"/>
    </source>
</evidence>
<feature type="domain" description="Nitrite/Sulfite reductase ferredoxin-like" evidence="7">
    <location>
        <begin position="21"/>
        <end position="86"/>
    </location>
</feature>
<keyword evidence="6" id="KW-0411">Iron-sulfur</keyword>
<accession>A0ABW2BDZ5</accession>
<keyword evidence="2" id="KW-0349">Heme</keyword>
<evidence type="ECO:0000313" key="9">
    <source>
        <dbReference type="Proteomes" id="UP001596292"/>
    </source>
</evidence>
<dbReference type="InterPro" id="IPR036136">
    <property type="entry name" value="Nit/Sulf_reduc_fer-like_dom_sf"/>
</dbReference>
<dbReference type="SUPFAM" id="SSF55124">
    <property type="entry name" value="Nitrite/Sulfite reductase N-terminal domain-like"/>
    <property type="match status" value="2"/>
</dbReference>
<evidence type="ECO:0000259" key="7">
    <source>
        <dbReference type="Pfam" id="PF03460"/>
    </source>
</evidence>
<keyword evidence="1" id="KW-0004">4Fe-4S</keyword>
<evidence type="ECO:0000256" key="5">
    <source>
        <dbReference type="ARBA" id="ARBA00023004"/>
    </source>
</evidence>
<dbReference type="InterPro" id="IPR005117">
    <property type="entry name" value="NiRdtase/SiRdtase_haem-b_fer"/>
</dbReference>
<keyword evidence="4" id="KW-0560">Oxidoreductase</keyword>
<dbReference type="EMBL" id="JBHSWN010000001">
    <property type="protein sequence ID" value="MFC6788559.1"/>
    <property type="molecule type" value="Genomic_DNA"/>
</dbReference>
<dbReference type="Pfam" id="PF03460">
    <property type="entry name" value="NIR_SIR_ferr"/>
    <property type="match status" value="1"/>
</dbReference>
<keyword evidence="3" id="KW-0479">Metal-binding</keyword>
<name>A0ABW2BDZ5_9HYPH</name>
<evidence type="ECO:0000256" key="2">
    <source>
        <dbReference type="ARBA" id="ARBA00022617"/>
    </source>
</evidence>
<dbReference type="RefSeq" id="WP_378966705.1">
    <property type="nucleotide sequence ID" value="NZ_JBHSWN010000001.1"/>
</dbReference>
<evidence type="ECO:0000256" key="6">
    <source>
        <dbReference type="ARBA" id="ARBA00023014"/>
    </source>
</evidence>
<proteinExistence type="predicted"/>
<sequence length="421" mass="42965">MSSRALPDAARRGWCPGLRRPMPTGDGLLARIHPPLGVLSLAQARAVAEGAQRYGNGHLDLTARANLQIRGVSEATTAPLAALLDAAGLGDTRTDGGPQRLTLTSPLAGQDIAALASAIEVAGRAVLGLPPKTFVAVGMMLDEADLSVLPLEGGRVAIIAGLADGRPVGNVSSTDTPSTIRNLLAAFAATGQRRMRDVTAGMLAFSRHGEWSEAMTEVGWATGDASAVPGLSEQDGHPVLALDAPFGRCTVAAWERLIAVAERCGAPELRLSPSRGIVLRPTCLERVGLADLAGNFITTADDPRRAVAACTGAPACASGSTPTLLDAARVADAFRPLAARGLVAHVSGCAKGCAKPGPADLTLVGREGQYGIVIGGNPSDTLSLQVPIEAALERLGRAASVGLAAAFAPASIDIGRNRRPA</sequence>
<dbReference type="InterPro" id="IPR045854">
    <property type="entry name" value="NO2/SO3_Rdtase_4Fe4S_sf"/>
</dbReference>
<dbReference type="SUPFAM" id="SSF56014">
    <property type="entry name" value="Nitrite and sulphite reductase 4Fe-4S domain-like"/>
    <property type="match status" value="1"/>
</dbReference>
<dbReference type="PANTHER" id="PTHR32439:SF9">
    <property type="entry name" value="BLR3264 PROTEIN"/>
    <property type="match status" value="1"/>
</dbReference>
<keyword evidence="5" id="KW-0408">Iron</keyword>
<reference evidence="9" key="1">
    <citation type="journal article" date="2019" name="Int. J. Syst. Evol. Microbiol.">
        <title>The Global Catalogue of Microorganisms (GCM) 10K type strain sequencing project: providing services to taxonomists for standard genome sequencing and annotation.</title>
        <authorList>
            <consortium name="The Broad Institute Genomics Platform"/>
            <consortium name="The Broad Institute Genome Sequencing Center for Infectious Disease"/>
            <person name="Wu L."/>
            <person name="Ma J."/>
        </authorList>
    </citation>
    <scope>NUCLEOTIDE SEQUENCE [LARGE SCALE GENOMIC DNA]</scope>
    <source>
        <strain evidence="9">CCUG 48316</strain>
    </source>
</reference>
<dbReference type="Gene3D" id="3.30.413.10">
    <property type="entry name" value="Sulfite Reductase Hemoprotein, domain 1"/>
    <property type="match status" value="2"/>
</dbReference>
<gene>
    <name evidence="8" type="ORF">ACFQE0_02300</name>
</gene>
<dbReference type="PANTHER" id="PTHR32439">
    <property type="entry name" value="FERREDOXIN--NITRITE REDUCTASE, CHLOROPLASTIC"/>
    <property type="match status" value="1"/>
</dbReference>
<keyword evidence="9" id="KW-1185">Reference proteome</keyword>
<organism evidence="8 9">
    <name type="scientific">Methylobacterium komagatae</name>
    <dbReference type="NCBI Taxonomy" id="374425"/>
    <lineage>
        <taxon>Bacteria</taxon>
        <taxon>Pseudomonadati</taxon>
        <taxon>Pseudomonadota</taxon>
        <taxon>Alphaproteobacteria</taxon>
        <taxon>Hyphomicrobiales</taxon>
        <taxon>Methylobacteriaceae</taxon>
        <taxon>Methylobacterium</taxon>
    </lineage>
</organism>